<evidence type="ECO:0000313" key="3">
    <source>
        <dbReference type="Proteomes" id="UP000324222"/>
    </source>
</evidence>
<dbReference type="AlphaFoldDB" id="A0A5B7GSV7"/>
<comment type="caution">
    <text evidence="2">The sequence shown here is derived from an EMBL/GenBank/DDBJ whole genome shotgun (WGS) entry which is preliminary data.</text>
</comment>
<evidence type="ECO:0000256" key="1">
    <source>
        <dbReference type="SAM" id="MobiDB-lite"/>
    </source>
</evidence>
<name>A0A5B7GSV7_PORTR</name>
<reference evidence="2 3" key="1">
    <citation type="submission" date="2019-05" db="EMBL/GenBank/DDBJ databases">
        <title>Another draft genome of Portunus trituberculatus and its Hox gene families provides insights of decapod evolution.</title>
        <authorList>
            <person name="Jeong J.-H."/>
            <person name="Song I."/>
            <person name="Kim S."/>
            <person name="Choi T."/>
            <person name="Kim D."/>
            <person name="Ryu S."/>
            <person name="Kim W."/>
        </authorList>
    </citation>
    <scope>NUCLEOTIDE SEQUENCE [LARGE SCALE GENOMIC DNA]</scope>
    <source>
        <tissue evidence="2">Muscle</tissue>
    </source>
</reference>
<evidence type="ECO:0000313" key="2">
    <source>
        <dbReference type="EMBL" id="MPC60729.1"/>
    </source>
</evidence>
<proteinExistence type="predicted"/>
<dbReference type="Proteomes" id="UP000324222">
    <property type="component" value="Unassembled WGS sequence"/>
</dbReference>
<gene>
    <name evidence="2" type="ORF">E2C01_054785</name>
</gene>
<feature type="region of interest" description="Disordered" evidence="1">
    <location>
        <begin position="45"/>
        <end position="88"/>
    </location>
</feature>
<keyword evidence="3" id="KW-1185">Reference proteome</keyword>
<protein>
    <submittedName>
        <fullName evidence="2">Uncharacterized protein</fullName>
    </submittedName>
</protein>
<accession>A0A5B7GSV7</accession>
<dbReference type="EMBL" id="VSRR010017833">
    <property type="protein sequence ID" value="MPC60729.1"/>
    <property type="molecule type" value="Genomic_DNA"/>
</dbReference>
<sequence>MAKVWRGVAGQEKTAITGTSLQLSQQGKKKKKIFMAFKCRGLLRHPQPQGHSWKPQGSTRQAGGVACGGRREGASMTVPRQALTTGPAAGVRAAISQQTAGDAMVAEA</sequence>
<organism evidence="2 3">
    <name type="scientific">Portunus trituberculatus</name>
    <name type="common">Swimming crab</name>
    <name type="synonym">Neptunus trituberculatus</name>
    <dbReference type="NCBI Taxonomy" id="210409"/>
    <lineage>
        <taxon>Eukaryota</taxon>
        <taxon>Metazoa</taxon>
        <taxon>Ecdysozoa</taxon>
        <taxon>Arthropoda</taxon>
        <taxon>Crustacea</taxon>
        <taxon>Multicrustacea</taxon>
        <taxon>Malacostraca</taxon>
        <taxon>Eumalacostraca</taxon>
        <taxon>Eucarida</taxon>
        <taxon>Decapoda</taxon>
        <taxon>Pleocyemata</taxon>
        <taxon>Brachyura</taxon>
        <taxon>Eubrachyura</taxon>
        <taxon>Portunoidea</taxon>
        <taxon>Portunidae</taxon>
        <taxon>Portuninae</taxon>
        <taxon>Portunus</taxon>
    </lineage>
</organism>